<name>A0A498SKV3_ACAVI</name>
<protein>
    <submittedName>
        <fullName evidence="1">Uncharacterized protein</fullName>
    </submittedName>
</protein>
<accession>A0A498SKV3</accession>
<dbReference type="Proteomes" id="UP000276991">
    <property type="component" value="Unassembled WGS sequence"/>
</dbReference>
<evidence type="ECO:0000313" key="2">
    <source>
        <dbReference type="Proteomes" id="UP000276991"/>
    </source>
</evidence>
<dbReference type="Gene3D" id="2.60.40.10">
    <property type="entry name" value="Immunoglobulins"/>
    <property type="match status" value="1"/>
</dbReference>
<proteinExistence type="predicted"/>
<dbReference type="AlphaFoldDB" id="A0A498SKV3"/>
<dbReference type="InterPro" id="IPR013783">
    <property type="entry name" value="Ig-like_fold"/>
</dbReference>
<reference evidence="1 2" key="1">
    <citation type="submission" date="2018-08" db="EMBL/GenBank/DDBJ databases">
        <authorList>
            <person name="Laetsch R D."/>
            <person name="Stevens L."/>
            <person name="Kumar S."/>
            <person name="Blaxter L. M."/>
        </authorList>
    </citation>
    <scope>NUCLEOTIDE SEQUENCE [LARGE SCALE GENOMIC DNA]</scope>
</reference>
<evidence type="ECO:0000313" key="1">
    <source>
        <dbReference type="EMBL" id="VBB29322.1"/>
    </source>
</evidence>
<dbReference type="EMBL" id="UPTC01000584">
    <property type="protein sequence ID" value="VBB29322.1"/>
    <property type="molecule type" value="Genomic_DNA"/>
</dbReference>
<dbReference type="OrthoDB" id="5819452at2759"/>
<organism evidence="1 2">
    <name type="scientific">Acanthocheilonema viteae</name>
    <name type="common">Filarial nematode worm</name>
    <name type="synonym">Dipetalonema viteae</name>
    <dbReference type="NCBI Taxonomy" id="6277"/>
    <lineage>
        <taxon>Eukaryota</taxon>
        <taxon>Metazoa</taxon>
        <taxon>Ecdysozoa</taxon>
        <taxon>Nematoda</taxon>
        <taxon>Chromadorea</taxon>
        <taxon>Rhabditida</taxon>
        <taxon>Spirurina</taxon>
        <taxon>Spiruromorpha</taxon>
        <taxon>Filarioidea</taxon>
        <taxon>Onchocercidae</taxon>
        <taxon>Acanthocheilonema</taxon>
    </lineage>
</organism>
<keyword evidence="2" id="KW-1185">Reference proteome</keyword>
<sequence>MLACLAYEEVYGSVANVETKVGQTVHLKFDKFIRNIDIELKCSESGIAYYRAIIKDGKITKYGARRFGNRITFIDGNLIIRDVNENDAIPYVYKLGHYSQKVRLILSH</sequence>
<gene>
    <name evidence="1" type="ORF">NAV_LOCUS4125</name>
</gene>